<reference evidence="1" key="1">
    <citation type="journal article" date="2014" name="Front. Microbiol.">
        <title>High frequency of phylogenetically diverse reductive dehalogenase-homologous genes in deep subseafloor sedimentary metagenomes.</title>
        <authorList>
            <person name="Kawai M."/>
            <person name="Futagami T."/>
            <person name="Toyoda A."/>
            <person name="Takaki Y."/>
            <person name="Nishi S."/>
            <person name="Hori S."/>
            <person name="Arai W."/>
            <person name="Tsubouchi T."/>
            <person name="Morono Y."/>
            <person name="Uchiyama I."/>
            <person name="Ito T."/>
            <person name="Fujiyama A."/>
            <person name="Inagaki F."/>
            <person name="Takami H."/>
        </authorList>
    </citation>
    <scope>NUCLEOTIDE SEQUENCE</scope>
    <source>
        <strain evidence="1">Expedition CK06-06</strain>
    </source>
</reference>
<dbReference type="InterPro" id="IPR036515">
    <property type="entry name" value="Transposase_17_sf"/>
</dbReference>
<gene>
    <name evidence="1" type="ORF">S12H4_13411</name>
</gene>
<proteinExistence type="predicted"/>
<evidence type="ECO:0000313" key="1">
    <source>
        <dbReference type="EMBL" id="GAI75133.1"/>
    </source>
</evidence>
<sequence>EFALLYSVASYISLNPVEAGLVDSPEEYPWSSFQYFLSTKNQIKNVPPWLNIRELLTLCQTSPENFINFVKENIQKDDPEKILQDVTKTTSNQIQNKSPGNIQNILRKAKEQIGEIETNKRLKHLLLYLLIKEGYRVKDVANSLHTTRQSVLKIYKKMQKNLITDRICQLWLNHLKINLFS</sequence>
<accession>X1R3M7</accession>
<organism evidence="1">
    <name type="scientific">marine sediment metagenome</name>
    <dbReference type="NCBI Taxonomy" id="412755"/>
    <lineage>
        <taxon>unclassified sequences</taxon>
        <taxon>metagenomes</taxon>
        <taxon>ecological metagenomes</taxon>
    </lineage>
</organism>
<protein>
    <submittedName>
        <fullName evidence="1">Uncharacterized protein</fullName>
    </submittedName>
</protein>
<dbReference type="Gene3D" id="3.30.70.1290">
    <property type="entry name" value="Transposase IS200-like"/>
    <property type="match status" value="1"/>
</dbReference>
<dbReference type="GO" id="GO:0003677">
    <property type="term" value="F:DNA binding"/>
    <property type="evidence" value="ECO:0007669"/>
    <property type="project" value="InterPro"/>
</dbReference>
<dbReference type="GO" id="GO:0004803">
    <property type="term" value="F:transposase activity"/>
    <property type="evidence" value="ECO:0007669"/>
    <property type="project" value="InterPro"/>
</dbReference>
<dbReference type="EMBL" id="BARW01006388">
    <property type="protein sequence ID" value="GAI75133.1"/>
    <property type="molecule type" value="Genomic_DNA"/>
</dbReference>
<dbReference type="AlphaFoldDB" id="X1R3M7"/>
<name>X1R3M7_9ZZZZ</name>
<comment type="caution">
    <text evidence="1">The sequence shown here is derived from an EMBL/GenBank/DDBJ whole genome shotgun (WGS) entry which is preliminary data.</text>
</comment>
<dbReference type="GO" id="GO:0006313">
    <property type="term" value="P:DNA transposition"/>
    <property type="evidence" value="ECO:0007669"/>
    <property type="project" value="InterPro"/>
</dbReference>
<feature type="non-terminal residue" evidence="1">
    <location>
        <position position="1"/>
    </location>
</feature>